<dbReference type="EMBL" id="PTQR01000084">
    <property type="protein sequence ID" value="TKX20917.1"/>
    <property type="molecule type" value="Genomic_DNA"/>
</dbReference>
<dbReference type="Gene3D" id="3.40.50.300">
    <property type="entry name" value="P-loop containing nucleotide triphosphate hydrolases"/>
    <property type="match status" value="1"/>
</dbReference>
<keyword evidence="1" id="KW-0677">Repeat</keyword>
<dbReference type="PROSITE" id="PS50837">
    <property type="entry name" value="NACHT"/>
    <property type="match status" value="1"/>
</dbReference>
<dbReference type="PANTHER" id="PTHR10039">
    <property type="entry name" value="AMELOGENIN"/>
    <property type="match status" value="1"/>
</dbReference>
<dbReference type="InterPro" id="IPR027417">
    <property type="entry name" value="P-loop_NTPase"/>
</dbReference>
<dbReference type="InterPro" id="IPR007111">
    <property type="entry name" value="NACHT_NTPase"/>
</dbReference>
<dbReference type="InterPro" id="IPR056884">
    <property type="entry name" value="NPHP3-like_N"/>
</dbReference>
<feature type="domain" description="NACHT" evidence="2">
    <location>
        <begin position="162"/>
        <end position="308"/>
    </location>
</feature>
<gene>
    <name evidence="3" type="ORF">C1H76_6954</name>
</gene>
<proteinExistence type="predicted"/>
<protein>
    <submittedName>
        <fullName evidence="3">NACHT domain-containing protein 7</fullName>
    </submittedName>
</protein>
<comment type="caution">
    <text evidence="3">The sequence shown here is derived from an EMBL/GenBank/DDBJ whole genome shotgun (WGS) entry which is preliminary data.</text>
</comment>
<organism evidence="3 4">
    <name type="scientific">Elsinoe australis</name>
    <dbReference type="NCBI Taxonomy" id="40998"/>
    <lineage>
        <taxon>Eukaryota</taxon>
        <taxon>Fungi</taxon>
        <taxon>Dikarya</taxon>
        <taxon>Ascomycota</taxon>
        <taxon>Pezizomycotina</taxon>
        <taxon>Dothideomycetes</taxon>
        <taxon>Dothideomycetidae</taxon>
        <taxon>Myriangiales</taxon>
        <taxon>Elsinoaceae</taxon>
        <taxon>Elsinoe</taxon>
    </lineage>
</organism>
<dbReference type="AlphaFoldDB" id="A0A4U7B0R7"/>
<evidence type="ECO:0000313" key="4">
    <source>
        <dbReference type="Proteomes" id="UP000308133"/>
    </source>
</evidence>
<evidence type="ECO:0000256" key="1">
    <source>
        <dbReference type="ARBA" id="ARBA00022737"/>
    </source>
</evidence>
<evidence type="ECO:0000259" key="2">
    <source>
        <dbReference type="PROSITE" id="PS50837"/>
    </source>
</evidence>
<reference evidence="3 4" key="1">
    <citation type="submission" date="2018-02" db="EMBL/GenBank/DDBJ databases">
        <title>Draft genome sequences of Elsinoe sp., causing black scab on jojoba.</title>
        <authorList>
            <person name="Stodart B."/>
            <person name="Jeffress S."/>
            <person name="Ash G."/>
            <person name="Arun Chinnappa K."/>
        </authorList>
    </citation>
    <scope>NUCLEOTIDE SEQUENCE [LARGE SCALE GENOMIC DNA]</scope>
    <source>
        <strain evidence="3 4">Hillstone_2</strain>
    </source>
</reference>
<evidence type="ECO:0000313" key="3">
    <source>
        <dbReference type="EMBL" id="TKX20917.1"/>
    </source>
</evidence>
<dbReference type="Pfam" id="PF24883">
    <property type="entry name" value="NPHP3_N"/>
    <property type="match status" value="1"/>
</dbReference>
<dbReference type="SUPFAM" id="SSF52540">
    <property type="entry name" value="P-loop containing nucleoside triphosphate hydrolases"/>
    <property type="match status" value="1"/>
</dbReference>
<sequence>MSDDTPGQAYVFNNSANVHSQIAQQNFNGNINIIGYKREHPDATPAELNEFLQRLSLLEGRDDTARLREKKERLEAARDLRRKELLETLHFPNMNRRRDMLDTAHESTFEWIYKSPDDLKATRLREAMCHPCLDWEWLKATTLRQAKWHSFSDWLKAPDPSGPYWINGKPGSGKSMLMRFIEDRDDTLEILERDGMQDKAHILSYYFWLAGSSPLQNTIEGLLRSLLFQAIEQRAVDVNHLRTPDGPFEWSKRLGQKTLDKVLSQQDKRWLLLVDGLDEAADDIEELKGFLCNIGKLPRVKLVVSSRPLRAFEVYFHDSPSLRLQDLTDEDVRLYVRNIIESSSVVSNYLSAEDLRYLISEIARKSEGVFFWTKLAMNSITEGIEHLESLEQLKARLCELPTDINDMFEAMVHKMKPQYLGQILIYIRMMLVAKSDGRDLSLVEVSVAHLIRFTSSQPTNIPLTLSSILGHCDHVRVNVKSKCAGFVEIADRDKGSVLVFIHRTALDFLRGYVEGTREGFAVQETLRLLTNIHIELVRFASDDLEVLHAVRRRCVFECIRRLVPNAPKDILNIWQRLNASGSAFIHSFNSRTGLSEAVELWPCVLDHLNEMYLVGLMSSSTLEHSDDIITKLHSYAERYGRFSYPGPMTILGEAASTLHTEVLQNALVGVSRLDATYMAFCGLSDFVYTSTHQGENLDIYRPSVAHGAYYDMVSMCLNAGADTAMEAEGFLKQKSPSYIEALPFEEGELSSSPLLNSFLGSAWYWTVHGPIFLDRENRKQHELLAILKLLCTHGADLNDLWFTYTLGNCEDEDSWANTELEFELNVSAQFCQQASYTDGWADVANFIWSACPRIKIRFLHAFFGPKCRTDVGGFQGRLSLENARGKIDSLGGFEPMVNETQTSWCPYIPSDKAVESYKECVKQTVELFRRNFQEVAERIMSGDDASRGGKWVKYGYESEYVVYIEHEGMLWEWISSEGPYSNTMTHDSSSQCSEDSDETFYSVEAACTTLGPPSADTEGALDSHAHQYEAVEVENESTQRLQGE</sequence>
<accession>A0A4U7B0R7</accession>
<name>A0A4U7B0R7_9PEZI</name>
<dbReference type="PANTHER" id="PTHR10039:SF5">
    <property type="entry name" value="NACHT DOMAIN-CONTAINING PROTEIN"/>
    <property type="match status" value="1"/>
</dbReference>
<dbReference type="Proteomes" id="UP000308133">
    <property type="component" value="Unassembled WGS sequence"/>
</dbReference>